<reference evidence="2 3" key="1">
    <citation type="submission" date="2014-06" db="EMBL/GenBank/DDBJ databases">
        <authorList>
            <person name="Swart Estienne"/>
        </authorList>
    </citation>
    <scope>NUCLEOTIDE SEQUENCE [LARGE SCALE GENOMIC DNA]</scope>
    <source>
        <strain evidence="2 3">130c</strain>
    </source>
</reference>
<sequence length="482" mass="56576">MSDKENQKESNQSYRSTNQHSFYDQQSSPIQSVINQIKYYELYNNPDYVYKDQWRDSSKKKNHQVLRPIIMNDSIFMKSFDFQREQNNSQNEGMSMATDNYQFLNEIALSQSQIEQQSQHDITNKSVINSNGVNQDLVEIQSTYPFLKIQRCQKLENDNQSNVFDYEQQQNQPVIVKNTSKKVEKSYLDNLNEIVLTLNEKAQIYNKTNGHYSHRNHESVEIQTDENFYRPLISSRTNNLRDYQVKSETISNLKSSRDKTPNKLYKGSIASNKSQSKNNNHQRSHVYFQNTVESLNKMLKKSKSTAKISQKTYRDSTSAIGTHLIYQSKRERSKSANKDRKSSVVRQLFKSSSKDQFNRRKSDEQKAPVQNLKLCKQLQAITNTQKSSEKLKVKKNKKSLLDKSSKENQTQFHATENKNDKQMQKLPNQKSQRDNVQDREKSGIRQKYKIDKQQKLGQTMKADMIKNKSKERDIKPKQFSML</sequence>
<feature type="compositionally biased region" description="Basic and acidic residues" evidence="1">
    <location>
        <begin position="352"/>
        <end position="366"/>
    </location>
</feature>
<feature type="compositionally biased region" description="Basic and acidic residues" evidence="1">
    <location>
        <begin position="463"/>
        <end position="476"/>
    </location>
</feature>
<evidence type="ECO:0000256" key="1">
    <source>
        <dbReference type="SAM" id="MobiDB-lite"/>
    </source>
</evidence>
<name>A0A078AUN4_STYLE</name>
<evidence type="ECO:0000313" key="2">
    <source>
        <dbReference type="EMBL" id="CDW84593.1"/>
    </source>
</evidence>
<feature type="compositionally biased region" description="Basic and acidic residues" evidence="1">
    <location>
        <begin position="328"/>
        <end position="342"/>
    </location>
</feature>
<feature type="region of interest" description="Disordered" evidence="1">
    <location>
        <begin position="328"/>
        <end position="370"/>
    </location>
</feature>
<protein>
    <submittedName>
        <fullName evidence="2">Uncharacterized protein</fullName>
    </submittedName>
</protein>
<accession>A0A078AUN4</accession>
<proteinExistence type="predicted"/>
<keyword evidence="3" id="KW-1185">Reference proteome</keyword>
<dbReference type="AlphaFoldDB" id="A0A078AUN4"/>
<dbReference type="InParanoid" id="A0A078AUN4"/>
<organism evidence="2 3">
    <name type="scientific">Stylonychia lemnae</name>
    <name type="common">Ciliate</name>
    <dbReference type="NCBI Taxonomy" id="5949"/>
    <lineage>
        <taxon>Eukaryota</taxon>
        <taxon>Sar</taxon>
        <taxon>Alveolata</taxon>
        <taxon>Ciliophora</taxon>
        <taxon>Intramacronucleata</taxon>
        <taxon>Spirotrichea</taxon>
        <taxon>Stichotrichia</taxon>
        <taxon>Sporadotrichida</taxon>
        <taxon>Oxytrichidae</taxon>
        <taxon>Stylonychinae</taxon>
        <taxon>Stylonychia</taxon>
    </lineage>
</organism>
<feature type="compositionally biased region" description="Basic and acidic residues" evidence="1">
    <location>
        <begin position="431"/>
        <end position="454"/>
    </location>
</feature>
<gene>
    <name evidence="2" type="primary">Contig13640.g14545</name>
    <name evidence="2" type="ORF">STYLEM_13658</name>
</gene>
<feature type="region of interest" description="Disordered" evidence="1">
    <location>
        <begin position="252"/>
        <end position="283"/>
    </location>
</feature>
<dbReference type="Proteomes" id="UP000039865">
    <property type="component" value="Unassembled WGS sequence"/>
</dbReference>
<feature type="region of interest" description="Disordered" evidence="1">
    <location>
        <begin position="1"/>
        <end position="27"/>
    </location>
</feature>
<feature type="region of interest" description="Disordered" evidence="1">
    <location>
        <begin position="387"/>
        <end position="482"/>
    </location>
</feature>
<feature type="compositionally biased region" description="Low complexity" evidence="1">
    <location>
        <begin position="271"/>
        <end position="281"/>
    </location>
</feature>
<dbReference type="EMBL" id="CCKQ01012961">
    <property type="protein sequence ID" value="CDW84593.1"/>
    <property type="molecule type" value="Genomic_DNA"/>
</dbReference>
<evidence type="ECO:0000313" key="3">
    <source>
        <dbReference type="Proteomes" id="UP000039865"/>
    </source>
</evidence>
<feature type="compositionally biased region" description="Polar residues" evidence="1">
    <location>
        <begin position="9"/>
        <end position="27"/>
    </location>
</feature>